<reference evidence="1" key="1">
    <citation type="submission" date="2014-05" db="EMBL/GenBank/DDBJ databases">
        <title>The genome and life-stage specific transcriptomes of Globodera pallida elucidate key aspects of plant parasitism by a cyst nematode.</title>
        <authorList>
            <person name="Cotton J.A."/>
            <person name="Lilley C.J."/>
            <person name="Jones L.M."/>
            <person name="Kikuchi T."/>
            <person name="Reid A.J."/>
            <person name="Thorpe P."/>
            <person name="Tsai I.J."/>
            <person name="Beasley H."/>
            <person name="Blok V."/>
            <person name="Cock P.J.A."/>
            <person name="Van den Akker S.E."/>
            <person name="Holroyd N."/>
            <person name="Hunt M."/>
            <person name="Mantelin S."/>
            <person name="Naghra H."/>
            <person name="Pain A."/>
            <person name="Palomares-Rius J.E."/>
            <person name="Zarowiecki M."/>
            <person name="Berriman M."/>
            <person name="Jones J.T."/>
            <person name="Urwin P.E."/>
        </authorList>
    </citation>
    <scope>NUCLEOTIDE SEQUENCE [LARGE SCALE GENOMIC DNA]</scope>
    <source>
        <strain evidence="1">Lindley</strain>
    </source>
</reference>
<proteinExistence type="predicted"/>
<name>A0A183CEJ8_GLOPA</name>
<evidence type="ECO:0000313" key="2">
    <source>
        <dbReference type="WBParaSite" id="GPLIN_001130300"/>
    </source>
</evidence>
<sequence>MAQKMSTEELSTEEITAYAGNIIQETMVMRSVDVWRKLFNPIHRLTYSWFDTSYSYDKFMDGAVQAAILAALNLRERQFDKFREISTEKLTDYMKQRIPELPSDQLEQRLQFNRQHLIKGFIHSSGVAHKAVHKKLQEPNEERVFFSTFIFYIDRTPQRKWAYSKQFVEEEEAMGIATFSEAPRIAKLLARPEDFLICNMTLGRLLHSWEEKNAGRWRITDINFFDCEFALDAIHHC</sequence>
<reference evidence="2" key="2">
    <citation type="submission" date="2016-06" db="UniProtKB">
        <authorList>
            <consortium name="WormBaseParasite"/>
        </authorList>
    </citation>
    <scope>IDENTIFICATION</scope>
</reference>
<dbReference type="Proteomes" id="UP000050741">
    <property type="component" value="Unassembled WGS sequence"/>
</dbReference>
<evidence type="ECO:0000313" key="1">
    <source>
        <dbReference type="Proteomes" id="UP000050741"/>
    </source>
</evidence>
<protein>
    <submittedName>
        <fullName evidence="2">DICT domain-containing protein</fullName>
    </submittedName>
</protein>
<accession>A0A183CEJ8</accession>
<keyword evidence="1" id="KW-1185">Reference proteome</keyword>
<dbReference type="WBParaSite" id="GPLIN_001130300">
    <property type="protein sequence ID" value="GPLIN_001130300"/>
    <property type="gene ID" value="GPLIN_001130300"/>
</dbReference>
<dbReference type="AlphaFoldDB" id="A0A183CEJ8"/>
<organism evidence="1 2">
    <name type="scientific">Globodera pallida</name>
    <name type="common">Potato cyst nematode worm</name>
    <name type="synonym">Heterodera pallida</name>
    <dbReference type="NCBI Taxonomy" id="36090"/>
    <lineage>
        <taxon>Eukaryota</taxon>
        <taxon>Metazoa</taxon>
        <taxon>Ecdysozoa</taxon>
        <taxon>Nematoda</taxon>
        <taxon>Chromadorea</taxon>
        <taxon>Rhabditida</taxon>
        <taxon>Tylenchina</taxon>
        <taxon>Tylenchomorpha</taxon>
        <taxon>Tylenchoidea</taxon>
        <taxon>Heteroderidae</taxon>
        <taxon>Heteroderinae</taxon>
        <taxon>Globodera</taxon>
    </lineage>
</organism>